<keyword evidence="10" id="KW-1185">Reference proteome</keyword>
<gene>
    <name evidence="9" type="ORF">IPOD504_LOCUS778</name>
</gene>
<feature type="transmembrane region" description="Helical" evidence="8">
    <location>
        <begin position="152"/>
        <end position="169"/>
    </location>
</feature>
<evidence type="ECO:0000256" key="1">
    <source>
        <dbReference type="ARBA" id="ARBA00004370"/>
    </source>
</evidence>
<organism evidence="9 10">
    <name type="scientific">Iphiclides podalirius</name>
    <name type="common">scarce swallowtail</name>
    <dbReference type="NCBI Taxonomy" id="110791"/>
    <lineage>
        <taxon>Eukaryota</taxon>
        <taxon>Metazoa</taxon>
        <taxon>Ecdysozoa</taxon>
        <taxon>Arthropoda</taxon>
        <taxon>Hexapoda</taxon>
        <taxon>Insecta</taxon>
        <taxon>Pterygota</taxon>
        <taxon>Neoptera</taxon>
        <taxon>Endopterygota</taxon>
        <taxon>Lepidoptera</taxon>
        <taxon>Glossata</taxon>
        <taxon>Ditrysia</taxon>
        <taxon>Papilionoidea</taxon>
        <taxon>Papilionidae</taxon>
        <taxon>Papilioninae</taxon>
        <taxon>Iphiclides</taxon>
    </lineage>
</organism>
<keyword evidence="4" id="KW-0479">Metal-binding</keyword>
<dbReference type="InterPro" id="IPR014314">
    <property type="entry name" value="Succ_DH_cytb556"/>
</dbReference>
<evidence type="ECO:0000256" key="7">
    <source>
        <dbReference type="ARBA" id="ARBA00023136"/>
    </source>
</evidence>
<evidence type="ECO:0000256" key="8">
    <source>
        <dbReference type="SAM" id="Phobius"/>
    </source>
</evidence>
<comment type="subcellular location">
    <subcellularLocation>
        <location evidence="1">Membrane</location>
    </subcellularLocation>
</comment>
<evidence type="ECO:0000313" key="10">
    <source>
        <dbReference type="Proteomes" id="UP000837857"/>
    </source>
</evidence>
<evidence type="ECO:0000256" key="4">
    <source>
        <dbReference type="ARBA" id="ARBA00022723"/>
    </source>
</evidence>
<keyword evidence="2" id="KW-0349">Heme</keyword>
<dbReference type="SUPFAM" id="SSF81343">
    <property type="entry name" value="Fumarate reductase respiratory complex transmembrane subunits"/>
    <property type="match status" value="2"/>
</dbReference>
<feature type="transmembrane region" description="Helical" evidence="8">
    <location>
        <begin position="189"/>
        <end position="212"/>
    </location>
</feature>
<evidence type="ECO:0000313" key="9">
    <source>
        <dbReference type="EMBL" id="CAH2035957.1"/>
    </source>
</evidence>
<dbReference type="CDD" id="cd03499">
    <property type="entry name" value="SQR_TypeC_SdhC"/>
    <property type="match status" value="1"/>
</dbReference>
<evidence type="ECO:0000256" key="2">
    <source>
        <dbReference type="ARBA" id="ARBA00022617"/>
    </source>
</evidence>
<proteinExistence type="predicted"/>
<dbReference type="InterPro" id="IPR034804">
    <property type="entry name" value="SQR/QFR_C/D"/>
</dbReference>
<dbReference type="Proteomes" id="UP000837857">
    <property type="component" value="Chromosome 1"/>
</dbReference>
<feature type="non-terminal residue" evidence="9">
    <location>
        <position position="1"/>
    </location>
</feature>
<feature type="transmembrane region" description="Helical" evidence="8">
    <location>
        <begin position="224"/>
        <end position="244"/>
    </location>
</feature>
<name>A0ABN8HLM0_9NEOP</name>
<evidence type="ECO:0000256" key="5">
    <source>
        <dbReference type="ARBA" id="ARBA00022989"/>
    </source>
</evidence>
<keyword evidence="6" id="KW-0408">Iron</keyword>
<dbReference type="PANTHER" id="PTHR10978">
    <property type="entry name" value="SUCCINATE DEHYDROGENASE CYTOCHROME B560 SUBUNIT"/>
    <property type="match status" value="1"/>
</dbReference>
<dbReference type="Pfam" id="PF01127">
    <property type="entry name" value="Sdh_cyt"/>
    <property type="match status" value="2"/>
</dbReference>
<sequence>MLLFFARNRGAAKNVALLGALNKNAYFSHQRAPWVMQVASTKSVCGKSAGGGGSKHTVSYKPYCAPPQKPHDKKNMDLNRPMSPHLTIYAPTLPAMTSIAQRITGCYKIGFFVASELAPHLVSGDSRRVATSVGVADAPSPFNKLNTKEKRVVVLSYALLLSAGALFLPNGVESYVSMIQSFDLSRSSIFVIKALLGAPFAFHYANGIRYCAWNAGKWLALKDVYATAQKAFIVTGVLTFLFALL</sequence>
<keyword evidence="7 8" id="KW-0472">Membrane</keyword>
<accession>A0ABN8HLM0</accession>
<dbReference type="PANTHER" id="PTHR10978:SF5">
    <property type="entry name" value="SUCCINATE DEHYDROGENASE CYTOCHROME B560 SUBUNIT, MITOCHONDRIAL"/>
    <property type="match status" value="1"/>
</dbReference>
<evidence type="ECO:0000256" key="6">
    <source>
        <dbReference type="ARBA" id="ARBA00023004"/>
    </source>
</evidence>
<dbReference type="InterPro" id="IPR000701">
    <property type="entry name" value="SuccDH_FuR_B_TM-su"/>
</dbReference>
<dbReference type="EMBL" id="OW152813">
    <property type="protein sequence ID" value="CAH2035957.1"/>
    <property type="molecule type" value="Genomic_DNA"/>
</dbReference>
<reference evidence="9" key="1">
    <citation type="submission" date="2022-03" db="EMBL/GenBank/DDBJ databases">
        <authorList>
            <person name="Martin H S."/>
        </authorList>
    </citation>
    <scope>NUCLEOTIDE SEQUENCE</scope>
</reference>
<keyword evidence="3 8" id="KW-0812">Transmembrane</keyword>
<evidence type="ECO:0008006" key="11">
    <source>
        <dbReference type="Google" id="ProtNLM"/>
    </source>
</evidence>
<protein>
    <recommendedName>
        <fullName evidence="11">Succinate dehydrogenase cytochrome b560 subunit, mitochondrial</fullName>
    </recommendedName>
</protein>
<keyword evidence="5 8" id="KW-1133">Transmembrane helix</keyword>
<dbReference type="Gene3D" id="1.20.1300.10">
    <property type="entry name" value="Fumarate reductase/succinate dehydrogenase, transmembrane subunit"/>
    <property type="match status" value="2"/>
</dbReference>
<evidence type="ECO:0000256" key="3">
    <source>
        <dbReference type="ARBA" id="ARBA00022692"/>
    </source>
</evidence>